<organism evidence="1 2">
    <name type="scientific">Scutellospora calospora</name>
    <dbReference type="NCBI Taxonomy" id="85575"/>
    <lineage>
        <taxon>Eukaryota</taxon>
        <taxon>Fungi</taxon>
        <taxon>Fungi incertae sedis</taxon>
        <taxon>Mucoromycota</taxon>
        <taxon>Glomeromycotina</taxon>
        <taxon>Glomeromycetes</taxon>
        <taxon>Diversisporales</taxon>
        <taxon>Gigasporaceae</taxon>
        <taxon>Scutellospora</taxon>
    </lineage>
</organism>
<reference evidence="1" key="1">
    <citation type="submission" date="2021-06" db="EMBL/GenBank/DDBJ databases">
        <authorList>
            <person name="Kallberg Y."/>
            <person name="Tangrot J."/>
            <person name="Rosling A."/>
        </authorList>
    </citation>
    <scope>NUCLEOTIDE SEQUENCE</scope>
    <source>
        <strain evidence="1">AU212A</strain>
    </source>
</reference>
<accession>A0ACA9NAI1</accession>
<dbReference type="Proteomes" id="UP000789860">
    <property type="component" value="Unassembled WGS sequence"/>
</dbReference>
<keyword evidence="2" id="KW-1185">Reference proteome</keyword>
<evidence type="ECO:0000313" key="2">
    <source>
        <dbReference type="Proteomes" id="UP000789860"/>
    </source>
</evidence>
<gene>
    <name evidence="1" type="ORF">SCALOS_LOCUS8345</name>
</gene>
<protein>
    <submittedName>
        <fullName evidence="1">6008_t:CDS:1</fullName>
    </submittedName>
</protein>
<name>A0ACA9NAI1_9GLOM</name>
<sequence length="198" mass="23285">LPFSVIDNPYFVAMLNLFDNRYQIPCQQTIQTGILNKYKSMYKTVLKKLKKPKKVSITCDIWSSIIMQSYLSITVHFINSEWQLRHFLLDLCLLTKKHTAINIQQTIEQVLNEANITEKLLVHQRCAAYILNLAIQHGLQLVSPVIKKVRDFVIKIYIETWWNSTYLMLAKFLKMKDMLDIFVAKNKNLSPLYLQDDE</sequence>
<proteinExistence type="predicted"/>
<evidence type="ECO:0000313" key="1">
    <source>
        <dbReference type="EMBL" id="CAG8641603.1"/>
    </source>
</evidence>
<dbReference type="EMBL" id="CAJVPM010021730">
    <property type="protein sequence ID" value="CAG8641603.1"/>
    <property type="molecule type" value="Genomic_DNA"/>
</dbReference>
<comment type="caution">
    <text evidence="1">The sequence shown here is derived from an EMBL/GenBank/DDBJ whole genome shotgun (WGS) entry which is preliminary data.</text>
</comment>
<feature type="non-terminal residue" evidence="1">
    <location>
        <position position="1"/>
    </location>
</feature>